<sequence>AKTFPHLLIKLNSVDKLDFALAFLFLAVGNYPDICKYAGIVEKLVGHGDYGFKPVMLYNPLADIAFT</sequence>
<name>X1SDC2_9ZZZZ</name>
<protein>
    <submittedName>
        <fullName evidence="1">Uncharacterized protein</fullName>
    </submittedName>
</protein>
<reference evidence="1" key="1">
    <citation type="journal article" date="2014" name="Front. Microbiol.">
        <title>High frequency of phylogenetically diverse reductive dehalogenase-homologous genes in deep subseafloor sedimentary metagenomes.</title>
        <authorList>
            <person name="Kawai M."/>
            <person name="Futagami T."/>
            <person name="Toyoda A."/>
            <person name="Takaki Y."/>
            <person name="Nishi S."/>
            <person name="Hori S."/>
            <person name="Arai W."/>
            <person name="Tsubouchi T."/>
            <person name="Morono Y."/>
            <person name="Uchiyama I."/>
            <person name="Ito T."/>
            <person name="Fujiyama A."/>
            <person name="Inagaki F."/>
            <person name="Takami H."/>
        </authorList>
    </citation>
    <scope>NUCLEOTIDE SEQUENCE</scope>
    <source>
        <strain evidence="1">Expedition CK06-06</strain>
    </source>
</reference>
<dbReference type="EMBL" id="BARV01043737">
    <property type="protein sequence ID" value="GAI65794.1"/>
    <property type="molecule type" value="Genomic_DNA"/>
</dbReference>
<feature type="non-terminal residue" evidence="1">
    <location>
        <position position="1"/>
    </location>
</feature>
<organism evidence="1">
    <name type="scientific">marine sediment metagenome</name>
    <dbReference type="NCBI Taxonomy" id="412755"/>
    <lineage>
        <taxon>unclassified sequences</taxon>
        <taxon>metagenomes</taxon>
        <taxon>ecological metagenomes</taxon>
    </lineage>
</organism>
<evidence type="ECO:0000313" key="1">
    <source>
        <dbReference type="EMBL" id="GAI65794.1"/>
    </source>
</evidence>
<proteinExistence type="predicted"/>
<dbReference type="AlphaFoldDB" id="X1SDC2"/>
<accession>X1SDC2</accession>
<comment type="caution">
    <text evidence="1">The sequence shown here is derived from an EMBL/GenBank/DDBJ whole genome shotgun (WGS) entry which is preliminary data.</text>
</comment>
<gene>
    <name evidence="1" type="ORF">S06H3_65129</name>
</gene>